<gene>
    <name evidence="1" type="primary">SRR6960799_5_1</name>
</gene>
<dbReference type="EMBL" id="BK013590">
    <property type="protein sequence ID" value="DAD50661.1"/>
    <property type="molecule type" value="Genomic_RNA"/>
</dbReference>
<protein>
    <submittedName>
        <fullName evidence="1">Maturation protein</fullName>
    </submittedName>
</protein>
<dbReference type="GeneID" id="80399484"/>
<dbReference type="RefSeq" id="YP_010770229.1">
    <property type="nucleotide sequence ID" value="NC_074203.1"/>
</dbReference>
<name>A0A8S5L006_9VIRU</name>
<dbReference type="KEGG" id="vg:80399484"/>
<sequence length="543" mass="60127">MSSIVLTQQQYITVGCAREYRVQINPRGLKGYAISPVVTNQAVLPRIVSTTLTLSMPTPIIETWRSRIPTVMGKYPYYNNCFQYGVKDDFTLSLSSINGQLKQLDNNPFFTDDYVYLHGETYPDSGYVSFMTPSSDTFAVTVSPSPDIQYFVADLFVVRCTGCVVIAPAGDFLYPAAIVTGIFHDLNGCLYSGTHSFCCVARESSLVSVAHNIAIEPWLVSDLMHKAGVLNVKRVTTRTSDLISDEQIMSVTQWAEHLNLEALVPQLLDVERATFPEVALAKEAFKSFRVKDATLLRELMDTMGGMSGLLKLSGAVPGLEVLKNAFKNTSLKGSLKTFSSLYLAGKYGVEMSVKNLIAWLDSYSNFSDKLEKQLFPTALRAIKVGAVPSTGIYGLSGSGKWVMSLGITTFGDWRDYINAFYRWGLALSISDGWDLVPLSFVLDWVWSGVQAFAQSLSLWADSYRLSVSYCCRSSKFDLDWKCAGPSSLEPIVVHIPVHSYRRIYSNEVPSLHFWETLTQESMAGTLNISSLPSLVAILVSFLT</sequence>
<organism evidence="1 2">
    <name type="scientific">ssRNA phage SRR6960799_5</name>
    <dbReference type="NCBI Taxonomy" id="2786601"/>
    <lineage>
        <taxon>Viruses</taxon>
        <taxon>Riboviria</taxon>
        <taxon>Orthornavirae</taxon>
        <taxon>Lenarviricota</taxon>
        <taxon>Leviviricetes</taxon>
        <taxon>Timlovirales</taxon>
        <taxon>Blumeviridae</taxon>
        <taxon>Shihmovirus</taxon>
        <taxon>Shihmovirus sp. 'borborovivens'</taxon>
    </lineage>
</organism>
<proteinExistence type="predicted"/>
<reference evidence="1" key="1">
    <citation type="submission" date="2020-09" db="EMBL/GenBank/DDBJ databases">
        <title>Leviviricetes taxonomy.</title>
        <authorList>
            <person name="Stockdale S.R."/>
            <person name="Callanan J."/>
            <person name="Adriaenssens E.M."/>
            <person name="Kuhn J.H."/>
            <person name="Rumnieks J."/>
            <person name="Shkoporov A."/>
            <person name="Draper L.A."/>
            <person name="Ross P."/>
            <person name="Hill C."/>
        </authorList>
    </citation>
    <scope>NUCLEOTIDE SEQUENCE</scope>
</reference>
<evidence type="ECO:0000313" key="2">
    <source>
        <dbReference type="Proteomes" id="UP000677007"/>
    </source>
</evidence>
<accession>A0A8S5L006</accession>
<evidence type="ECO:0000313" key="1">
    <source>
        <dbReference type="EMBL" id="DAD50661.1"/>
    </source>
</evidence>
<dbReference type="Proteomes" id="UP000677007">
    <property type="component" value="Segment"/>
</dbReference>